<dbReference type="CDD" id="cd00448">
    <property type="entry name" value="YjgF_YER057c_UK114_family"/>
    <property type="match status" value="1"/>
</dbReference>
<protein>
    <submittedName>
        <fullName evidence="2">Endoribonuclease L-PSP</fullName>
    </submittedName>
</protein>
<evidence type="ECO:0000256" key="1">
    <source>
        <dbReference type="ARBA" id="ARBA00010552"/>
    </source>
</evidence>
<gene>
    <name evidence="2" type="ORF">SAMN04489751_1053</name>
</gene>
<dbReference type="InterPro" id="IPR035959">
    <property type="entry name" value="RutC-like_sf"/>
</dbReference>
<evidence type="ECO:0000313" key="2">
    <source>
        <dbReference type="EMBL" id="SDS02644.1"/>
    </source>
</evidence>
<dbReference type="Pfam" id="PF01042">
    <property type="entry name" value="Ribonuc_L-PSP"/>
    <property type="match status" value="1"/>
</dbReference>
<dbReference type="PANTHER" id="PTHR11803:SF58">
    <property type="entry name" value="PROTEIN HMF1-RELATED"/>
    <property type="match status" value="1"/>
</dbReference>
<evidence type="ECO:0000313" key="3">
    <source>
        <dbReference type="Proteomes" id="UP000199700"/>
    </source>
</evidence>
<reference evidence="2" key="1">
    <citation type="submission" date="2016-10" db="EMBL/GenBank/DDBJ databases">
        <authorList>
            <person name="Varghese N."/>
            <person name="Submissions S."/>
        </authorList>
    </citation>
    <scope>NUCLEOTIDE SEQUENCE [LARGE SCALE GENOMIC DNA]</scope>
    <source>
        <strain evidence="2">DSM 22082</strain>
    </source>
</reference>
<accession>A0A1H1NUL1</accession>
<dbReference type="PANTHER" id="PTHR11803">
    <property type="entry name" value="2-IMINOBUTANOATE/2-IMINOPROPANOATE DEAMINASE RIDA"/>
    <property type="match status" value="1"/>
</dbReference>
<dbReference type="GO" id="GO:0019239">
    <property type="term" value="F:deaminase activity"/>
    <property type="evidence" value="ECO:0007669"/>
    <property type="project" value="TreeGrafter"/>
</dbReference>
<dbReference type="EMBL" id="LT629739">
    <property type="protein sequence ID" value="SDS02644.1"/>
    <property type="molecule type" value="Genomic_DNA"/>
</dbReference>
<dbReference type="GO" id="GO:0005829">
    <property type="term" value="C:cytosol"/>
    <property type="evidence" value="ECO:0007669"/>
    <property type="project" value="TreeGrafter"/>
</dbReference>
<name>A0A1H1NUL1_BRESA</name>
<dbReference type="STRING" id="629680.SAMN04489751_1053"/>
<sequence>MHEYIDAGLEAHWSETLADVTGILKPPFAPLVRTSGITIYTSGQTFPVIGSNNPVPASKASLKEQTRACLENIDNLVRAGGGARSDIVKVTIYNTRMDQQDVVNTVYTTFFNASCPTRTHVGVSRLADPNLLIEIEAVAVVEP</sequence>
<dbReference type="OrthoDB" id="9815126at2"/>
<dbReference type="AlphaFoldDB" id="A0A1H1NUL1"/>
<organism evidence="2 3">
    <name type="scientific">Brevibacterium sandarakinum</name>
    <dbReference type="NCBI Taxonomy" id="629680"/>
    <lineage>
        <taxon>Bacteria</taxon>
        <taxon>Bacillati</taxon>
        <taxon>Actinomycetota</taxon>
        <taxon>Actinomycetes</taxon>
        <taxon>Micrococcales</taxon>
        <taxon>Brevibacteriaceae</taxon>
        <taxon>Brevibacterium</taxon>
    </lineage>
</organism>
<dbReference type="Proteomes" id="UP000199700">
    <property type="component" value="Chromosome"/>
</dbReference>
<keyword evidence="3" id="KW-1185">Reference proteome</keyword>
<dbReference type="SUPFAM" id="SSF55298">
    <property type="entry name" value="YjgF-like"/>
    <property type="match status" value="1"/>
</dbReference>
<comment type="similarity">
    <text evidence="1">Belongs to the RutC family.</text>
</comment>
<dbReference type="RefSeq" id="WP_092103777.1">
    <property type="nucleotide sequence ID" value="NZ_LT629739.1"/>
</dbReference>
<dbReference type="Gene3D" id="3.30.1330.40">
    <property type="entry name" value="RutC-like"/>
    <property type="match status" value="1"/>
</dbReference>
<dbReference type="InterPro" id="IPR006175">
    <property type="entry name" value="YjgF/YER057c/UK114"/>
</dbReference>
<proteinExistence type="inferred from homology"/>